<gene>
    <name evidence="2" type="ORF">AZI85_02510</name>
</gene>
<keyword evidence="1" id="KW-0732">Signal</keyword>
<dbReference type="Proteomes" id="UP000075391">
    <property type="component" value="Unassembled WGS sequence"/>
</dbReference>
<dbReference type="EMBL" id="LUKF01000001">
    <property type="protein sequence ID" value="KYG70822.1"/>
    <property type="molecule type" value="Genomic_DNA"/>
</dbReference>
<evidence type="ECO:0000313" key="3">
    <source>
        <dbReference type="Proteomes" id="UP000075391"/>
    </source>
</evidence>
<accession>A0A150WWZ7</accession>
<organism evidence="2 3">
    <name type="scientific">Bdellovibrio bacteriovorus</name>
    <dbReference type="NCBI Taxonomy" id="959"/>
    <lineage>
        <taxon>Bacteria</taxon>
        <taxon>Pseudomonadati</taxon>
        <taxon>Bdellovibrionota</taxon>
        <taxon>Bdellovibrionia</taxon>
        <taxon>Bdellovibrionales</taxon>
        <taxon>Pseudobdellovibrionaceae</taxon>
        <taxon>Bdellovibrio</taxon>
    </lineage>
</organism>
<reference evidence="2 3" key="1">
    <citation type="submission" date="2016-03" db="EMBL/GenBank/DDBJ databases">
        <authorList>
            <person name="Ploux O."/>
        </authorList>
    </citation>
    <scope>NUCLEOTIDE SEQUENCE [LARGE SCALE GENOMIC DNA]</scope>
    <source>
        <strain evidence="2 3">BER2</strain>
    </source>
</reference>
<dbReference type="OrthoDB" id="9833989at2"/>
<name>A0A150WWZ7_BDEBC</name>
<evidence type="ECO:0000256" key="1">
    <source>
        <dbReference type="SAM" id="SignalP"/>
    </source>
</evidence>
<dbReference type="AlphaFoldDB" id="A0A150WWZ7"/>
<proteinExistence type="predicted"/>
<evidence type="ECO:0008006" key="4">
    <source>
        <dbReference type="Google" id="ProtNLM"/>
    </source>
</evidence>
<sequence>MRSIIFTSILLFSASVFAKNTKVEGYVFQENGKVWLSQAPTSTDPRYRINWHAKQRQGQICYYEENQACPKYILACGQQKTVKHVVELSSCRIVSRIKP</sequence>
<feature type="chain" id="PRO_5007573835" description="Secreted protein" evidence="1">
    <location>
        <begin position="19"/>
        <end position="99"/>
    </location>
</feature>
<feature type="signal peptide" evidence="1">
    <location>
        <begin position="1"/>
        <end position="18"/>
    </location>
</feature>
<protein>
    <recommendedName>
        <fullName evidence="4">Secreted protein</fullName>
    </recommendedName>
</protein>
<evidence type="ECO:0000313" key="2">
    <source>
        <dbReference type="EMBL" id="KYG70822.1"/>
    </source>
</evidence>
<comment type="caution">
    <text evidence="2">The sequence shown here is derived from an EMBL/GenBank/DDBJ whole genome shotgun (WGS) entry which is preliminary data.</text>
</comment>